<evidence type="ECO:0008006" key="12">
    <source>
        <dbReference type="Google" id="ProtNLM"/>
    </source>
</evidence>
<dbReference type="STRING" id="1565605.PG1C_10855"/>
<dbReference type="EMBL" id="CP010554">
    <property type="protein sequence ID" value="AJP48797.1"/>
    <property type="molecule type" value="Genomic_DNA"/>
</dbReference>
<comment type="subcellular location">
    <subcellularLocation>
        <location evidence="1">Cell membrane</location>
        <topology evidence="1">Multi-pass membrane protein</topology>
    </subcellularLocation>
</comment>
<dbReference type="PANTHER" id="PTHR30489">
    <property type="entry name" value="LIPOPROTEIN-RELEASING SYSTEM TRANSMEMBRANE PROTEIN LOLE"/>
    <property type="match status" value="1"/>
</dbReference>
<comment type="similarity">
    <text evidence="2">Belongs to the ABC-4 integral membrane protein family. LolC/E subfamily.</text>
</comment>
<dbReference type="Pfam" id="PF02687">
    <property type="entry name" value="FtsX"/>
    <property type="match status" value="1"/>
</dbReference>
<reference evidence="10 11" key="1">
    <citation type="journal article" date="2015" name="Genome Announc.">
        <title>Complete Genome Sequence of a Novel Bacterium within the Family Rhodocyclaceae That Degrades Polycyclic Aromatic Hydrocarbons.</title>
        <authorList>
            <person name="Singleton D.R."/>
            <person name="Dickey A.N."/>
            <person name="Scholl E.H."/>
            <person name="Wright F.A."/>
            <person name="Aitken M.D."/>
        </authorList>
    </citation>
    <scope>NUCLEOTIDE SEQUENCE [LARGE SCALE GENOMIC DNA]</scope>
    <source>
        <strain evidence="11">PG1-Ca6</strain>
    </source>
</reference>
<sequence>MVILSALTKLALRNLLRHRRRALIAIFSVAFGTAALAVASGFIAGMFADFREATIESQYAHIQITRPGYHENGLADPERYLLPNDAAAQSLSALPHVRAWGPRLGLTGLVSHGESTLSFVGEGFDPAHDLTGDRSLKIIRGRRLGATDYDQVLLGKGLAMLMGVQAGDAVVVLVDTPASGLNAIDAKVAGVFESMSKAYDDSALLVHIQAARKLLKVDGAHRWLVYLDKTDNTSRVAETLRAHFGAPQFEVRTWDQLAEFYRRAVDLFQQQLAVVRFIVVAIILLGISNTMMMSVMERTGEIGMAMALGVRPRILLGQFLLEGALIGLIGSLAGLTLALMIGWGIDVLHINMPPPPGLTRGYLAHLLFTSTTAVEAVLIGVGSTTLASFYPAWRASRMIIVDAIRHNK</sequence>
<dbReference type="Pfam" id="PF12704">
    <property type="entry name" value="MacB_PCD"/>
    <property type="match status" value="1"/>
</dbReference>
<feature type="transmembrane region" description="Helical" evidence="7">
    <location>
        <begin position="22"/>
        <end position="48"/>
    </location>
</feature>
<evidence type="ECO:0000256" key="2">
    <source>
        <dbReference type="ARBA" id="ARBA00005236"/>
    </source>
</evidence>
<dbReference type="KEGG" id="rbu:PG1C_10855"/>
<dbReference type="GO" id="GO:0044874">
    <property type="term" value="P:lipoprotein localization to outer membrane"/>
    <property type="evidence" value="ECO:0007669"/>
    <property type="project" value="TreeGrafter"/>
</dbReference>
<accession>A0A0C5J120</accession>
<dbReference type="Proteomes" id="UP000061603">
    <property type="component" value="Chromosome"/>
</dbReference>
<keyword evidence="6 7" id="KW-0472">Membrane</keyword>
<feature type="transmembrane region" description="Helical" evidence="7">
    <location>
        <begin position="314"/>
        <end position="343"/>
    </location>
</feature>
<evidence type="ECO:0000256" key="6">
    <source>
        <dbReference type="ARBA" id="ARBA00023136"/>
    </source>
</evidence>
<feature type="transmembrane region" description="Helical" evidence="7">
    <location>
        <begin position="273"/>
        <end position="293"/>
    </location>
</feature>
<dbReference type="AlphaFoldDB" id="A0A0C5J120"/>
<dbReference type="InterPro" id="IPR025857">
    <property type="entry name" value="MacB_PCD"/>
</dbReference>
<evidence type="ECO:0000256" key="4">
    <source>
        <dbReference type="ARBA" id="ARBA00022692"/>
    </source>
</evidence>
<dbReference type="PATRIC" id="fig|1565605.3.peg.2308"/>
<protein>
    <recommendedName>
        <fullName evidence="12">ABC transporter permease</fullName>
    </recommendedName>
</protein>
<dbReference type="InterPro" id="IPR003838">
    <property type="entry name" value="ABC3_permease_C"/>
</dbReference>
<evidence type="ECO:0000256" key="7">
    <source>
        <dbReference type="SAM" id="Phobius"/>
    </source>
</evidence>
<keyword evidence="11" id="KW-1185">Reference proteome</keyword>
<gene>
    <name evidence="10" type="ORF">PG1C_10855</name>
</gene>
<evidence type="ECO:0000256" key="5">
    <source>
        <dbReference type="ARBA" id="ARBA00022989"/>
    </source>
</evidence>
<proteinExistence type="inferred from homology"/>
<keyword evidence="3" id="KW-1003">Cell membrane</keyword>
<organism evidence="10 11">
    <name type="scientific">Rugosibacter aromaticivorans</name>
    <dbReference type="NCBI Taxonomy" id="1565605"/>
    <lineage>
        <taxon>Bacteria</taxon>
        <taxon>Pseudomonadati</taxon>
        <taxon>Pseudomonadota</taxon>
        <taxon>Betaproteobacteria</taxon>
        <taxon>Nitrosomonadales</taxon>
        <taxon>Sterolibacteriaceae</taxon>
        <taxon>Rugosibacter</taxon>
    </lineage>
</organism>
<evidence type="ECO:0000313" key="11">
    <source>
        <dbReference type="Proteomes" id="UP000061603"/>
    </source>
</evidence>
<name>A0A0C5J120_9PROT</name>
<feature type="domain" description="ABC3 transporter permease C-terminal" evidence="8">
    <location>
        <begin position="277"/>
        <end position="398"/>
    </location>
</feature>
<dbReference type="HOGENOM" id="CLU_000604_8_6_4"/>
<keyword evidence="4 7" id="KW-0812">Transmembrane</keyword>
<evidence type="ECO:0000313" key="10">
    <source>
        <dbReference type="EMBL" id="AJP48797.1"/>
    </source>
</evidence>
<evidence type="ECO:0000256" key="1">
    <source>
        <dbReference type="ARBA" id="ARBA00004651"/>
    </source>
</evidence>
<evidence type="ECO:0000256" key="3">
    <source>
        <dbReference type="ARBA" id="ARBA00022475"/>
    </source>
</evidence>
<keyword evidence="5 7" id="KW-1133">Transmembrane helix</keyword>
<evidence type="ECO:0000259" key="8">
    <source>
        <dbReference type="Pfam" id="PF02687"/>
    </source>
</evidence>
<dbReference type="PANTHER" id="PTHR30489:SF0">
    <property type="entry name" value="LIPOPROTEIN-RELEASING SYSTEM TRANSMEMBRANE PROTEIN LOLE"/>
    <property type="match status" value="1"/>
</dbReference>
<dbReference type="GO" id="GO:0098797">
    <property type="term" value="C:plasma membrane protein complex"/>
    <property type="evidence" value="ECO:0007669"/>
    <property type="project" value="TreeGrafter"/>
</dbReference>
<evidence type="ECO:0000259" key="9">
    <source>
        <dbReference type="Pfam" id="PF12704"/>
    </source>
</evidence>
<feature type="transmembrane region" description="Helical" evidence="7">
    <location>
        <begin position="363"/>
        <end position="390"/>
    </location>
</feature>
<feature type="domain" description="MacB-like periplasmic core" evidence="9">
    <location>
        <begin position="23"/>
        <end position="242"/>
    </location>
</feature>
<dbReference type="InterPro" id="IPR051447">
    <property type="entry name" value="Lipoprotein-release_system"/>
</dbReference>